<comment type="pathway">
    <text evidence="10">Glycolipid biosynthesis; lipid IV(A) biosynthesis; lipid IV(A) from (3R)-3-hydroxytetradecanoyl-[acyl-carrier-protein] and UDP-N-acetyl-alpha-D-glucosamine: step 4/6.</text>
</comment>
<dbReference type="InterPro" id="IPR029052">
    <property type="entry name" value="Metallo-depent_PP-like"/>
</dbReference>
<keyword evidence="5 10" id="KW-0479">Metal-binding</keyword>
<feature type="binding site" evidence="10">
    <location>
        <position position="8"/>
    </location>
    <ligand>
        <name>Mn(2+)</name>
        <dbReference type="ChEBI" id="CHEBI:29035"/>
        <label>1</label>
    </ligand>
</feature>
<organism evidence="12 13">
    <name type="scientific">Pseudomarimonas salicorniae</name>
    <dbReference type="NCBI Taxonomy" id="2933270"/>
    <lineage>
        <taxon>Bacteria</taxon>
        <taxon>Pseudomonadati</taxon>
        <taxon>Pseudomonadota</taxon>
        <taxon>Gammaproteobacteria</taxon>
        <taxon>Lysobacterales</taxon>
        <taxon>Lysobacteraceae</taxon>
        <taxon>Pseudomarimonas</taxon>
    </lineage>
</organism>
<dbReference type="InterPro" id="IPR043461">
    <property type="entry name" value="LpxH-like"/>
</dbReference>
<evidence type="ECO:0000313" key="12">
    <source>
        <dbReference type="EMBL" id="MCK7593348.1"/>
    </source>
</evidence>
<dbReference type="Gene3D" id="3.60.21.10">
    <property type="match status" value="1"/>
</dbReference>
<keyword evidence="6 10" id="KW-0378">Hydrolase</keyword>
<name>A0ABT0GFN4_9GAMM</name>
<sequence>MLAGFISDLHLREAGEALTRILLSYLNGPARDLPRLYILGDLFEAWVGDDDDGALPAQVAEALSRLSAAGTAVHFQHGNRDFLLGADYARRAGMRLLPDPCVVDLGGQAVLLSHGDRYCTDDEPYQAFRRQVRDPAWQQGFLSRPLAERQAFAARARAESAAHQKSQSMELGDVNRDSVEAELALFGVDRLIHGHTHRPDQHNHEVGGRRRERWVLADWRTAGEVLLIGADGRPHRQTLD</sequence>
<feature type="binding site" evidence="10">
    <location>
        <begin position="79"/>
        <end position="80"/>
    </location>
    <ligand>
        <name>substrate</name>
    </ligand>
</feature>
<evidence type="ECO:0000256" key="5">
    <source>
        <dbReference type="ARBA" id="ARBA00022723"/>
    </source>
</evidence>
<dbReference type="Pfam" id="PF00149">
    <property type="entry name" value="Metallophos"/>
    <property type="match status" value="1"/>
</dbReference>
<dbReference type="InterPro" id="IPR004843">
    <property type="entry name" value="Calcineurin-like_PHP"/>
</dbReference>
<accession>A0ABT0GFN4</accession>
<keyword evidence="2 10" id="KW-0444">Lipid biosynthesis</keyword>
<feature type="binding site" evidence="10">
    <location>
        <position position="160"/>
    </location>
    <ligand>
        <name>substrate</name>
    </ligand>
</feature>
<comment type="function">
    <text evidence="10">Hydrolyzes the pyrophosphate bond of UDP-2,3-diacylglucosamine to yield 2,3-diacylglucosamine 1-phosphate (lipid X) and UMP by catalyzing the attack of water at the alpha-P atom. Involved in the biosynthesis of lipid A, a phosphorylated glycolipid that anchors the lipopolysaccharide to the outer membrane of the cell.</text>
</comment>
<feature type="binding site" evidence="10">
    <location>
        <position position="41"/>
    </location>
    <ligand>
        <name>Mn(2+)</name>
        <dbReference type="ChEBI" id="CHEBI:29035"/>
        <label>1</label>
    </ligand>
</feature>
<evidence type="ECO:0000256" key="6">
    <source>
        <dbReference type="ARBA" id="ARBA00022801"/>
    </source>
</evidence>
<gene>
    <name evidence="10" type="primary">lpxH</name>
    <name evidence="12" type="ORF">M0G41_06665</name>
</gene>
<feature type="binding site" evidence="10">
    <location>
        <position position="195"/>
    </location>
    <ligand>
        <name>substrate</name>
    </ligand>
</feature>
<dbReference type="EC" id="3.6.1.54" evidence="10"/>
<comment type="caution">
    <text evidence="12">The sequence shown here is derived from an EMBL/GenBank/DDBJ whole genome shotgun (WGS) entry which is preliminary data.</text>
</comment>
<evidence type="ECO:0000256" key="10">
    <source>
        <dbReference type="HAMAP-Rule" id="MF_00575"/>
    </source>
</evidence>
<dbReference type="RefSeq" id="WP_248206749.1">
    <property type="nucleotide sequence ID" value="NZ_JALNMH010000004.1"/>
</dbReference>
<evidence type="ECO:0000256" key="1">
    <source>
        <dbReference type="ARBA" id="ARBA00022475"/>
    </source>
</evidence>
<evidence type="ECO:0000256" key="3">
    <source>
        <dbReference type="ARBA" id="ARBA00022519"/>
    </source>
</evidence>
<dbReference type="PANTHER" id="PTHR34990:SF1">
    <property type="entry name" value="UDP-2,3-DIACYLGLUCOSAMINE HYDROLASE"/>
    <property type="match status" value="1"/>
</dbReference>
<dbReference type="NCBIfam" id="TIGR01854">
    <property type="entry name" value="lipid_A_lpxH"/>
    <property type="match status" value="1"/>
</dbReference>
<keyword evidence="9 10" id="KW-0464">Manganese</keyword>
<keyword evidence="8 10" id="KW-0472">Membrane</keyword>
<feature type="binding site" evidence="10">
    <location>
        <position position="41"/>
    </location>
    <ligand>
        <name>Mn(2+)</name>
        <dbReference type="ChEBI" id="CHEBI:29035"/>
        <label>2</label>
    </ligand>
</feature>
<evidence type="ECO:0000259" key="11">
    <source>
        <dbReference type="Pfam" id="PF00149"/>
    </source>
</evidence>
<dbReference type="CDD" id="cd07398">
    <property type="entry name" value="MPP_YbbF-LpxH"/>
    <property type="match status" value="1"/>
</dbReference>
<feature type="binding site" evidence="10">
    <location>
        <position position="197"/>
    </location>
    <ligand>
        <name>Mn(2+)</name>
        <dbReference type="ChEBI" id="CHEBI:29035"/>
        <label>1</label>
    </ligand>
</feature>
<feature type="binding site" evidence="10">
    <location>
        <position position="167"/>
    </location>
    <ligand>
        <name>substrate</name>
    </ligand>
</feature>
<dbReference type="PANTHER" id="PTHR34990">
    <property type="entry name" value="UDP-2,3-DIACYLGLUCOSAMINE HYDROLASE-RELATED"/>
    <property type="match status" value="1"/>
</dbReference>
<keyword evidence="7 10" id="KW-0443">Lipid metabolism</keyword>
<feature type="binding site" evidence="10">
    <location>
        <position position="164"/>
    </location>
    <ligand>
        <name>substrate</name>
    </ligand>
</feature>
<evidence type="ECO:0000256" key="7">
    <source>
        <dbReference type="ARBA" id="ARBA00023098"/>
    </source>
</evidence>
<comment type="subcellular location">
    <subcellularLocation>
        <location evidence="10">Cell inner membrane</location>
        <topology evidence="10">Peripheral membrane protein</topology>
        <orientation evidence="10">Cytoplasmic side</orientation>
    </subcellularLocation>
</comment>
<feature type="binding site" evidence="10">
    <location>
        <position position="114"/>
    </location>
    <ligand>
        <name>Mn(2+)</name>
        <dbReference type="ChEBI" id="CHEBI:29035"/>
        <label>2</label>
    </ligand>
</feature>
<comment type="similarity">
    <text evidence="10">Belongs to the LpxH family.</text>
</comment>
<keyword evidence="13" id="KW-1185">Reference proteome</keyword>
<feature type="domain" description="Calcineurin-like phosphoesterase" evidence="11">
    <location>
        <begin position="4"/>
        <end position="199"/>
    </location>
</feature>
<protein>
    <recommendedName>
        <fullName evidence="10">UDP-2,3-diacylglucosamine hydrolase</fullName>
        <ecNumber evidence="10">3.6.1.54</ecNumber>
    </recommendedName>
    <alternativeName>
        <fullName evidence="10">UDP-2,3-diacylglucosamine diphosphatase</fullName>
    </alternativeName>
</protein>
<evidence type="ECO:0000256" key="4">
    <source>
        <dbReference type="ARBA" id="ARBA00022556"/>
    </source>
</evidence>
<dbReference type="HAMAP" id="MF_00575">
    <property type="entry name" value="LpxH"/>
    <property type="match status" value="1"/>
</dbReference>
<keyword evidence="4 10" id="KW-0441">Lipid A biosynthesis</keyword>
<evidence type="ECO:0000256" key="8">
    <source>
        <dbReference type="ARBA" id="ARBA00023136"/>
    </source>
</evidence>
<feature type="binding site" evidence="10">
    <location>
        <position position="195"/>
    </location>
    <ligand>
        <name>Mn(2+)</name>
        <dbReference type="ChEBI" id="CHEBI:29035"/>
        <label>2</label>
    </ligand>
</feature>
<dbReference type="GO" id="GO:0016787">
    <property type="term" value="F:hydrolase activity"/>
    <property type="evidence" value="ECO:0007669"/>
    <property type="project" value="UniProtKB-KW"/>
</dbReference>
<feature type="binding site" evidence="10">
    <location>
        <position position="79"/>
    </location>
    <ligand>
        <name>Mn(2+)</name>
        <dbReference type="ChEBI" id="CHEBI:29035"/>
        <label>2</label>
    </ligand>
</feature>
<evidence type="ECO:0000256" key="2">
    <source>
        <dbReference type="ARBA" id="ARBA00022516"/>
    </source>
</evidence>
<dbReference type="SUPFAM" id="SSF56300">
    <property type="entry name" value="Metallo-dependent phosphatases"/>
    <property type="match status" value="1"/>
</dbReference>
<evidence type="ECO:0000256" key="9">
    <source>
        <dbReference type="ARBA" id="ARBA00023211"/>
    </source>
</evidence>
<keyword evidence="1 10" id="KW-1003">Cell membrane</keyword>
<comment type="catalytic activity">
    <reaction evidence="10">
        <text>UDP-2-N,3-O-bis[(3R)-3-hydroxytetradecanoyl]-alpha-D-glucosamine + H2O = 2-N,3-O-bis[(3R)-3-hydroxytetradecanoyl]-alpha-D-glucosaminyl 1-phosphate + UMP + 2 H(+)</text>
        <dbReference type="Rhea" id="RHEA:25213"/>
        <dbReference type="ChEBI" id="CHEBI:15377"/>
        <dbReference type="ChEBI" id="CHEBI:15378"/>
        <dbReference type="ChEBI" id="CHEBI:57865"/>
        <dbReference type="ChEBI" id="CHEBI:57957"/>
        <dbReference type="ChEBI" id="CHEBI:78847"/>
        <dbReference type="EC" id="3.6.1.54"/>
    </reaction>
</comment>
<feature type="binding site" evidence="10">
    <location>
        <position position="122"/>
    </location>
    <ligand>
        <name>substrate</name>
    </ligand>
</feature>
<dbReference type="NCBIfam" id="NF003743">
    <property type="entry name" value="PRK05340.1"/>
    <property type="match status" value="1"/>
</dbReference>
<dbReference type="InterPro" id="IPR010138">
    <property type="entry name" value="UDP-diacylglucosamine_Hdrlase"/>
</dbReference>
<dbReference type="Proteomes" id="UP001431449">
    <property type="component" value="Unassembled WGS sequence"/>
</dbReference>
<evidence type="ECO:0000313" key="13">
    <source>
        <dbReference type="Proteomes" id="UP001431449"/>
    </source>
</evidence>
<dbReference type="EMBL" id="JALNMH010000004">
    <property type="protein sequence ID" value="MCK7593348.1"/>
    <property type="molecule type" value="Genomic_DNA"/>
</dbReference>
<proteinExistence type="inferred from homology"/>
<comment type="cofactor">
    <cofactor evidence="10">
        <name>Mn(2+)</name>
        <dbReference type="ChEBI" id="CHEBI:29035"/>
    </cofactor>
    <text evidence="10">Binds 2 Mn(2+) ions per subunit in a binuclear metal center.</text>
</comment>
<feature type="binding site" evidence="10">
    <location>
        <position position="10"/>
    </location>
    <ligand>
        <name>Mn(2+)</name>
        <dbReference type="ChEBI" id="CHEBI:29035"/>
        <label>1</label>
    </ligand>
</feature>
<reference evidence="12" key="1">
    <citation type="submission" date="2022-04" db="EMBL/GenBank/DDBJ databases">
        <title>Lysobacter sp. CAU 1642 isolated from sea sand.</title>
        <authorList>
            <person name="Kim W."/>
        </authorList>
    </citation>
    <scope>NUCLEOTIDE SEQUENCE</scope>
    <source>
        <strain evidence="12">CAU 1642</strain>
    </source>
</reference>
<keyword evidence="3 10" id="KW-0997">Cell inner membrane</keyword>